<comment type="caution">
    <text evidence="3">The sequence shown here is derived from an EMBL/GenBank/DDBJ whole genome shotgun (WGS) entry which is preliminary data.</text>
</comment>
<organism evidence="3 4">
    <name type="scientific">Turicimonas muris</name>
    <dbReference type="NCBI Taxonomy" id="1796652"/>
    <lineage>
        <taxon>Bacteria</taxon>
        <taxon>Pseudomonadati</taxon>
        <taxon>Pseudomonadota</taxon>
        <taxon>Betaproteobacteria</taxon>
        <taxon>Burkholderiales</taxon>
        <taxon>Sutterellaceae</taxon>
        <taxon>Turicimonas</taxon>
    </lineage>
</organism>
<evidence type="ECO:0000259" key="2">
    <source>
        <dbReference type="PROSITE" id="PS51208"/>
    </source>
</evidence>
<feature type="compositionally biased region" description="Low complexity" evidence="1">
    <location>
        <begin position="487"/>
        <end position="509"/>
    </location>
</feature>
<evidence type="ECO:0000256" key="1">
    <source>
        <dbReference type="SAM" id="MobiDB-lite"/>
    </source>
</evidence>
<dbReference type="SUPFAM" id="SSF103515">
    <property type="entry name" value="Autotransporter"/>
    <property type="match status" value="1"/>
</dbReference>
<feature type="compositionally biased region" description="Basic and acidic residues" evidence="1">
    <location>
        <begin position="427"/>
        <end position="441"/>
    </location>
</feature>
<feature type="region of interest" description="Disordered" evidence="1">
    <location>
        <begin position="486"/>
        <end position="526"/>
    </location>
</feature>
<feature type="compositionally biased region" description="Basic and acidic residues" evidence="1">
    <location>
        <begin position="411"/>
        <end position="421"/>
    </location>
</feature>
<gene>
    <name evidence="3" type="ORF">ADH67_02865</name>
</gene>
<keyword evidence="4" id="KW-1185">Reference proteome</keyword>
<reference evidence="4" key="1">
    <citation type="submission" date="2017-05" db="EMBL/GenBank/DDBJ databases">
        <title>Improved OligoMM genomes.</title>
        <authorList>
            <person name="Garzetti D."/>
        </authorList>
    </citation>
    <scope>NUCLEOTIDE SEQUENCE [LARGE SCALE GENOMIC DNA]</scope>
    <source>
        <strain evidence="4">YL45</strain>
    </source>
</reference>
<dbReference type="InterPro" id="IPR005546">
    <property type="entry name" value="Autotransporte_beta"/>
</dbReference>
<dbReference type="PROSITE" id="PS51208">
    <property type="entry name" value="AUTOTRANSPORTER"/>
    <property type="match status" value="1"/>
</dbReference>
<feature type="compositionally biased region" description="Pro residues" evidence="1">
    <location>
        <begin position="443"/>
        <end position="456"/>
    </location>
</feature>
<accession>A0A227KTN1</accession>
<dbReference type="GO" id="GO:0019867">
    <property type="term" value="C:outer membrane"/>
    <property type="evidence" value="ECO:0007669"/>
    <property type="project" value="InterPro"/>
</dbReference>
<protein>
    <recommendedName>
        <fullName evidence="2">Autotransporter domain-containing protein</fullName>
    </recommendedName>
</protein>
<feature type="region of interest" description="Disordered" evidence="1">
    <location>
        <begin position="411"/>
        <end position="467"/>
    </location>
</feature>
<evidence type="ECO:0000313" key="4">
    <source>
        <dbReference type="Proteomes" id="UP000214610"/>
    </source>
</evidence>
<name>A0A227KTN1_9BURK</name>
<proteinExistence type="predicted"/>
<dbReference type="AlphaFoldDB" id="A0A227KTN1"/>
<dbReference type="Pfam" id="PF03797">
    <property type="entry name" value="Autotransporter"/>
    <property type="match status" value="1"/>
</dbReference>
<dbReference type="InterPro" id="IPR006315">
    <property type="entry name" value="OM_autotransptr_brl_dom"/>
</dbReference>
<dbReference type="Gene3D" id="2.40.128.130">
    <property type="entry name" value="Autotransporter beta-domain"/>
    <property type="match status" value="1"/>
</dbReference>
<dbReference type="Proteomes" id="UP000214610">
    <property type="component" value="Unassembled WGS sequence"/>
</dbReference>
<feature type="domain" description="Autotransporter" evidence="2">
    <location>
        <begin position="827"/>
        <end position="1119"/>
    </location>
</feature>
<dbReference type="EMBL" id="NHMP01000001">
    <property type="protein sequence ID" value="OXE51254.1"/>
    <property type="molecule type" value="Genomic_DNA"/>
</dbReference>
<dbReference type="SMART" id="SM00869">
    <property type="entry name" value="Autotransporter"/>
    <property type="match status" value="1"/>
</dbReference>
<evidence type="ECO:0000313" key="3">
    <source>
        <dbReference type="EMBL" id="OXE51254.1"/>
    </source>
</evidence>
<dbReference type="NCBIfam" id="TIGR01414">
    <property type="entry name" value="autotrans_barl"/>
    <property type="match status" value="2"/>
</dbReference>
<dbReference type="InterPro" id="IPR036709">
    <property type="entry name" value="Autotransporte_beta_dom_sf"/>
</dbReference>
<sequence length="1119" mass="124187">MGLFSAKNISTASGPTIQMINLKAETLISSNGTVFSSTSYEGSFESKKITEQHINLFVDSISAGVGTLPDLTFNTQKLYQTSAAFYAYDARQLIKGYVGELTTSSSGRGVALGLFNSANSKAQFAEQIFEGEIGQIGTELVPFWIGVFAQRGGNQMVDKIGTIYGTYAGIATGVNDVRSSIQEIKSVDKIIVKNSEARSPLFFAYGIENWSQVGNWDFYGSQIVGITDSISVNSKSGQAIAIHNKGGKQTIRSLSLYNEDNDELGVRVSSTAKQSPVGLRIRPFLYDDKFYTESVTLLEGPFNFVDNSLQVMEPIHATTGKLVSYGRSELWLKPSEYGSVLTLAEGQGITVQYDAKTNPSDTINTRLRLGHGADPYTIRFTNSNKIRDLGMFSGNGVIRFEAAYLSEKHVDEANKPNIKDPNEEDPKDPGDDSGEDPKQPDNPDTPNPDEPNPAPETPSSRMTSFGNTSETTLNLAVNYSVLRRAADGTGDSGDSGTTDPTDPTNPTDPSEGDDKEPETPQPYNDYKYPYGINGPYAKYWAVGGKTGQAPYVFLNHIDTADGNPIAADRSNASKLDLVVKAYVYENGKNTGVLINSDNLCSGGKCEGESHYPGYPGARDDAKLANIFWLLRSAANSIFANEGIENMGSQGAIMIKDDYKEGYFGLSQGTTWHKLTDEDGNELKDDNGDPIIRRWDPKDPNAQFAKAAGWVYLPEGVVNEAYRAQWYFEDVSLVGETATDLAEYTTLGVPADVKYRGEIIDLTPTIPWKPLEPGFTHPIPLIPATPIPQPKPKPTPTMKSIESVSLSHYFTWRQEIDTLHQRLGEIRDNNELEGLWARGYAGRNRFSHNGYSFKDNYRGIQIGLDRNYYEFSDKYRCREKDGENFPCKREKSIEWIYGTGLSYTEGDLKLSRGGTADNWMASWWLYGVRKFSNGGYLDLVGKVSRFSNKFSAWSSDRLLNTKGRDHTWGYTLSAEYGNKHYIRDKKDWYLDPQLQIVYGRIFGSSFRTNNQVNVKHKALNSLIGRVGVALGYEAKKGSAFVKVDGLREFAGKLDTTYKLDDGTSNRSRFNLKETWGEVSAGGTYTFSEKKDKFAHFYVKRSFASKLKTDYRVDIGFEYLF</sequence>